<protein>
    <submittedName>
        <fullName evidence="2">Uncharacterized protein</fullName>
    </submittedName>
</protein>
<evidence type="ECO:0000313" key="2">
    <source>
        <dbReference type="EMBL" id="ORX52515.1"/>
    </source>
</evidence>
<organism evidence="2 3">
    <name type="scientific">Piromyces finnis</name>
    <dbReference type="NCBI Taxonomy" id="1754191"/>
    <lineage>
        <taxon>Eukaryota</taxon>
        <taxon>Fungi</taxon>
        <taxon>Fungi incertae sedis</taxon>
        <taxon>Chytridiomycota</taxon>
        <taxon>Chytridiomycota incertae sedis</taxon>
        <taxon>Neocallimastigomycetes</taxon>
        <taxon>Neocallimastigales</taxon>
        <taxon>Neocallimastigaceae</taxon>
        <taxon>Piromyces</taxon>
    </lineage>
</organism>
<feature type="compositionally biased region" description="Low complexity" evidence="1">
    <location>
        <begin position="277"/>
        <end position="304"/>
    </location>
</feature>
<keyword evidence="3" id="KW-1185">Reference proteome</keyword>
<name>A0A1Y1VC93_9FUNG</name>
<dbReference type="EMBL" id="MCFH01000015">
    <property type="protein sequence ID" value="ORX52515.1"/>
    <property type="molecule type" value="Genomic_DNA"/>
</dbReference>
<feature type="compositionally biased region" description="Low complexity" evidence="1">
    <location>
        <begin position="330"/>
        <end position="385"/>
    </location>
</feature>
<feature type="region of interest" description="Disordered" evidence="1">
    <location>
        <begin position="269"/>
        <end position="385"/>
    </location>
</feature>
<reference evidence="2 3" key="1">
    <citation type="submission" date="2016-08" db="EMBL/GenBank/DDBJ databases">
        <title>Genomes of anaerobic fungi encode conserved fungal cellulosomes for biomass hydrolysis.</title>
        <authorList>
            <consortium name="DOE Joint Genome Institute"/>
            <person name="Haitjema C.H."/>
            <person name="Gilmore S.P."/>
            <person name="Henske J.K."/>
            <person name="Solomon K.V."/>
            <person name="De Groot R."/>
            <person name="Kuo A."/>
            <person name="Mondo S.J."/>
            <person name="Salamov A.A."/>
            <person name="Labutti K."/>
            <person name="Zhao Z."/>
            <person name="Chiniquy J."/>
            <person name="Barry K."/>
            <person name="Brewer H.M."/>
            <person name="Purvine S.O."/>
            <person name="Wright A.T."/>
            <person name="Boxma B."/>
            <person name="Van Alen T."/>
            <person name="Hackstein J.H."/>
            <person name="Baker S.E."/>
            <person name="Grigoriev I.V."/>
            <person name="O'Malley M.A."/>
        </authorList>
    </citation>
    <scope>NUCLEOTIDE SEQUENCE [LARGE SCALE GENOMIC DNA]</scope>
    <source>
        <strain evidence="3">finn</strain>
    </source>
</reference>
<comment type="caution">
    <text evidence="2">The sequence shown here is derived from an EMBL/GenBank/DDBJ whole genome shotgun (WGS) entry which is preliminary data.</text>
</comment>
<gene>
    <name evidence="2" type="ORF">BCR36DRAFT_30547</name>
</gene>
<feature type="region of interest" description="Disordered" evidence="1">
    <location>
        <begin position="221"/>
        <end position="242"/>
    </location>
</feature>
<evidence type="ECO:0000313" key="3">
    <source>
        <dbReference type="Proteomes" id="UP000193719"/>
    </source>
</evidence>
<dbReference type="AlphaFoldDB" id="A0A1Y1VC93"/>
<reference evidence="2 3" key="2">
    <citation type="submission" date="2016-08" db="EMBL/GenBank/DDBJ databases">
        <title>Pervasive Adenine N6-methylation of Active Genes in Fungi.</title>
        <authorList>
            <consortium name="DOE Joint Genome Institute"/>
            <person name="Mondo S.J."/>
            <person name="Dannebaum R.O."/>
            <person name="Kuo R.C."/>
            <person name="Labutti K."/>
            <person name="Haridas S."/>
            <person name="Kuo A."/>
            <person name="Salamov A."/>
            <person name="Ahrendt S.R."/>
            <person name="Lipzen A."/>
            <person name="Sullivan W."/>
            <person name="Andreopoulos W.B."/>
            <person name="Clum A."/>
            <person name="Lindquist E."/>
            <person name="Daum C."/>
            <person name="Ramamoorthy G.K."/>
            <person name="Gryganskyi A."/>
            <person name="Culley D."/>
            <person name="Magnuson J.K."/>
            <person name="James T.Y."/>
            <person name="O'Malley M.A."/>
            <person name="Stajich J.E."/>
            <person name="Spatafora J.W."/>
            <person name="Visel A."/>
            <person name="Grigoriev I.V."/>
        </authorList>
    </citation>
    <scope>NUCLEOTIDE SEQUENCE [LARGE SCALE GENOMIC DNA]</scope>
    <source>
        <strain evidence="3">finn</strain>
    </source>
</reference>
<proteinExistence type="predicted"/>
<evidence type="ECO:0000256" key="1">
    <source>
        <dbReference type="SAM" id="MobiDB-lite"/>
    </source>
</evidence>
<sequence length="385" mass="44040">MKNNTEMTTEGYDNYSIQALELKAAEESIDLKSDTIIREEYLYQKKQERFKKTAFGVQTIVSRKLYRAANLTVEEYFRKKWNISRAQVYRFLDAADVLRQLKDFTFTPRHELLCRTLKHYAKTSEHMVILWQAVLDKAKDKLTSINSGLITKVWNELVASGKIVPIVPEKGVRRVRIYKKKTTLPIPSYSSSNLITSSALTEIENSIKNINNISENSIRKINSRRNHDSSSTTKVHREKESKLFSRRINKSIAADLEFSESLLKPNNSLLFNTSQPNTANGSGNSGGNPQSNYNNNNNNNNFSNIKMEPPTPPPEYIYNNRNTWNCQSLNNNFNNNNNSNGNMNYNTTTTTTTTTTTNNNNNNNNSNCNMNCNSNNNNNNNNKQQ</sequence>
<dbReference type="Proteomes" id="UP000193719">
    <property type="component" value="Unassembled WGS sequence"/>
</dbReference>
<feature type="compositionally biased region" description="Polar residues" evidence="1">
    <location>
        <begin position="319"/>
        <end position="329"/>
    </location>
</feature>
<dbReference type="OrthoDB" id="5595153at2759"/>
<accession>A0A1Y1VC93</accession>
<dbReference type="STRING" id="1754191.A0A1Y1VC93"/>